<dbReference type="InterPro" id="IPR052895">
    <property type="entry name" value="HetReg/Transcr_Mod"/>
</dbReference>
<dbReference type="Proteomes" id="UP000235786">
    <property type="component" value="Unassembled WGS sequence"/>
</dbReference>
<dbReference type="InterPro" id="IPR010730">
    <property type="entry name" value="HET"/>
</dbReference>
<organism evidence="2 3">
    <name type="scientific">Hyaloscypha variabilis (strain UAMH 11265 / GT02V1 / F)</name>
    <name type="common">Meliniomyces variabilis</name>
    <dbReference type="NCBI Taxonomy" id="1149755"/>
    <lineage>
        <taxon>Eukaryota</taxon>
        <taxon>Fungi</taxon>
        <taxon>Dikarya</taxon>
        <taxon>Ascomycota</taxon>
        <taxon>Pezizomycotina</taxon>
        <taxon>Leotiomycetes</taxon>
        <taxon>Helotiales</taxon>
        <taxon>Hyaloscyphaceae</taxon>
        <taxon>Hyaloscypha</taxon>
        <taxon>Hyaloscypha variabilis</taxon>
    </lineage>
</organism>
<proteinExistence type="predicted"/>
<feature type="domain" description="Heterokaryon incompatibility" evidence="1">
    <location>
        <begin position="49"/>
        <end position="181"/>
    </location>
</feature>
<evidence type="ECO:0000313" key="3">
    <source>
        <dbReference type="Proteomes" id="UP000235786"/>
    </source>
</evidence>
<dbReference type="OrthoDB" id="3598674at2759"/>
<name>A0A2J6RYC7_HYAVF</name>
<evidence type="ECO:0000313" key="2">
    <source>
        <dbReference type="EMBL" id="PMD43516.1"/>
    </source>
</evidence>
<keyword evidence="3" id="KW-1185">Reference proteome</keyword>
<dbReference type="STRING" id="1149755.A0A2J6RYC7"/>
<dbReference type="PANTHER" id="PTHR24148">
    <property type="entry name" value="ANKYRIN REPEAT DOMAIN-CONTAINING PROTEIN 39 HOMOLOG-RELATED"/>
    <property type="match status" value="1"/>
</dbReference>
<evidence type="ECO:0000259" key="1">
    <source>
        <dbReference type="Pfam" id="PF06985"/>
    </source>
</evidence>
<reference evidence="2 3" key="1">
    <citation type="submission" date="2016-04" db="EMBL/GenBank/DDBJ databases">
        <title>A degradative enzymes factory behind the ericoid mycorrhizal symbiosis.</title>
        <authorList>
            <consortium name="DOE Joint Genome Institute"/>
            <person name="Martino E."/>
            <person name="Morin E."/>
            <person name="Grelet G."/>
            <person name="Kuo A."/>
            <person name="Kohler A."/>
            <person name="Daghino S."/>
            <person name="Barry K."/>
            <person name="Choi C."/>
            <person name="Cichocki N."/>
            <person name="Clum A."/>
            <person name="Copeland A."/>
            <person name="Hainaut M."/>
            <person name="Haridas S."/>
            <person name="Labutti K."/>
            <person name="Lindquist E."/>
            <person name="Lipzen A."/>
            <person name="Khouja H.-R."/>
            <person name="Murat C."/>
            <person name="Ohm R."/>
            <person name="Olson A."/>
            <person name="Spatafora J."/>
            <person name="Veneault-Fourrey C."/>
            <person name="Henrissat B."/>
            <person name="Grigoriev I."/>
            <person name="Martin F."/>
            <person name="Perotto S."/>
        </authorList>
    </citation>
    <scope>NUCLEOTIDE SEQUENCE [LARGE SCALE GENOMIC DNA]</scope>
    <source>
        <strain evidence="2 3">F</strain>
    </source>
</reference>
<dbReference type="PANTHER" id="PTHR24148:SF73">
    <property type="entry name" value="HET DOMAIN PROTEIN (AFU_ORTHOLOGUE AFUA_8G01020)"/>
    <property type="match status" value="1"/>
</dbReference>
<dbReference type="AlphaFoldDB" id="A0A2J6RYC7"/>
<gene>
    <name evidence="2" type="ORF">L207DRAFT_580361</name>
</gene>
<dbReference type="EMBL" id="KZ613942">
    <property type="protein sequence ID" value="PMD43516.1"/>
    <property type="molecule type" value="Genomic_DNA"/>
</dbReference>
<sequence length="554" mass="63489">MSIQNDPDLYSPLHPDDIRVLALHPGSSEDPIDCHLEHQKRASNTCTPYEALSYMWGPPEPSKHILLNGRRCEVRQNLWAALRKLRNERSIRYLWVDALCINQQNLRERSAQVLIMSVIYHDMLIDILNDSKGEFGLVWRSPGQLCRPRVELTEERMATARNALEALCRRPYWRRVWIIQEILSASSLELHCGSKSFAWTYFGVAFASIEISLVPSVESTAPAALIQREWAHYRIPGETISLQRLLELCSRCESECQDVRDRIYGVLSITNDKKGLTPEYTKTSLELYHELLLLFFPVYDGKPASSRQFPLNVYDRASGSDAWPFTKDFVALAKQLNQLLAYPTWNQYTKCLSFPEIEMIQRRLATVPAVAFVTICTLIADISGVMTPEDVLGYCPADILQVGETKIETDPDRLPAVRAFLASMDEHDIHKRTSLVGECYSHDYDSKMWAIVPEYEKEEAAAGHFRIFSTSGGNIGIASDKIEKNDLICFITGSHKIGFVIRPLAPFDHSQFLLIGRVIMLDPELLIRELFVPWNTYRRFYCEFSWKTFLLLLL</sequence>
<dbReference type="Pfam" id="PF06985">
    <property type="entry name" value="HET"/>
    <property type="match status" value="1"/>
</dbReference>
<protein>
    <submittedName>
        <fullName evidence="2">HET-domain-containing protein</fullName>
    </submittedName>
</protein>
<accession>A0A2J6RYC7</accession>